<feature type="region of interest" description="Disordered" evidence="1">
    <location>
        <begin position="91"/>
        <end position="111"/>
    </location>
</feature>
<accession>A0AAV2E496</accession>
<evidence type="ECO:0000313" key="3">
    <source>
        <dbReference type="Proteomes" id="UP001497516"/>
    </source>
</evidence>
<dbReference type="AlphaFoldDB" id="A0AAV2E496"/>
<protein>
    <submittedName>
        <fullName evidence="2">Uncharacterized protein</fullName>
    </submittedName>
</protein>
<proteinExistence type="predicted"/>
<reference evidence="2 3" key="1">
    <citation type="submission" date="2024-04" db="EMBL/GenBank/DDBJ databases">
        <authorList>
            <person name="Fracassetti M."/>
        </authorList>
    </citation>
    <scope>NUCLEOTIDE SEQUENCE [LARGE SCALE GENOMIC DNA]</scope>
</reference>
<organism evidence="2 3">
    <name type="scientific">Linum trigynum</name>
    <dbReference type="NCBI Taxonomy" id="586398"/>
    <lineage>
        <taxon>Eukaryota</taxon>
        <taxon>Viridiplantae</taxon>
        <taxon>Streptophyta</taxon>
        <taxon>Embryophyta</taxon>
        <taxon>Tracheophyta</taxon>
        <taxon>Spermatophyta</taxon>
        <taxon>Magnoliopsida</taxon>
        <taxon>eudicotyledons</taxon>
        <taxon>Gunneridae</taxon>
        <taxon>Pentapetalae</taxon>
        <taxon>rosids</taxon>
        <taxon>fabids</taxon>
        <taxon>Malpighiales</taxon>
        <taxon>Linaceae</taxon>
        <taxon>Linum</taxon>
    </lineage>
</organism>
<sequence>MAFLGKGRRVVIPAVRTWMTARSPTPGKTVTTYNVPPWGRFNIKEINPVTTTFNVINVGSANITLKSYIKQRRKQIEVMEARARIWNDDKELNEDPDDQSKLVQVVEKLEK</sequence>
<evidence type="ECO:0000313" key="2">
    <source>
        <dbReference type="EMBL" id="CAL1380761.1"/>
    </source>
</evidence>
<dbReference type="EMBL" id="OZ034817">
    <property type="protein sequence ID" value="CAL1380761.1"/>
    <property type="molecule type" value="Genomic_DNA"/>
</dbReference>
<name>A0AAV2E496_9ROSI</name>
<keyword evidence="3" id="KW-1185">Reference proteome</keyword>
<evidence type="ECO:0000256" key="1">
    <source>
        <dbReference type="SAM" id="MobiDB-lite"/>
    </source>
</evidence>
<gene>
    <name evidence="2" type="ORF">LTRI10_LOCUS22184</name>
</gene>
<dbReference type="Proteomes" id="UP001497516">
    <property type="component" value="Chromosome 4"/>
</dbReference>